<proteinExistence type="predicted"/>
<sequence length="156" mass="16147">MNRDGRDAAAGAVGGLVAGAVLSGMMLLLERSGRGPSDLVLMERRGARVLGAPHRRIGSAPDTGEQIAGHAGHLLFSTALGSGLGLLRRGLGTTAPRAGLVLGLGFYPVAFGLLGPLLGLTRPPWRERPSKVGQNVLLHAVFGAVTGFVADRIERR</sequence>
<gene>
    <name evidence="2" type="ORF">AVDCRST_MAG04-1547</name>
</gene>
<dbReference type="EMBL" id="CADCTL010000108">
    <property type="protein sequence ID" value="CAA9239803.1"/>
    <property type="molecule type" value="Genomic_DNA"/>
</dbReference>
<feature type="transmembrane region" description="Helical" evidence="1">
    <location>
        <begin position="7"/>
        <end position="29"/>
    </location>
</feature>
<dbReference type="AlphaFoldDB" id="A0A6J4I2J8"/>
<keyword evidence="1" id="KW-0472">Membrane</keyword>
<feature type="transmembrane region" description="Helical" evidence="1">
    <location>
        <begin position="99"/>
        <end position="120"/>
    </location>
</feature>
<evidence type="ECO:0000256" key="1">
    <source>
        <dbReference type="SAM" id="Phobius"/>
    </source>
</evidence>
<reference evidence="2" key="1">
    <citation type="submission" date="2020-02" db="EMBL/GenBank/DDBJ databases">
        <authorList>
            <person name="Meier V. D."/>
        </authorList>
    </citation>
    <scope>NUCLEOTIDE SEQUENCE</scope>
    <source>
        <strain evidence="2">AVDCRST_MAG04</strain>
    </source>
</reference>
<feature type="transmembrane region" description="Helical" evidence="1">
    <location>
        <begin position="67"/>
        <end position="87"/>
    </location>
</feature>
<accession>A0A6J4I2J8</accession>
<evidence type="ECO:0008006" key="3">
    <source>
        <dbReference type="Google" id="ProtNLM"/>
    </source>
</evidence>
<protein>
    <recommendedName>
        <fullName evidence="3">DUF1440 domain-containing protein</fullName>
    </recommendedName>
</protein>
<evidence type="ECO:0000313" key="2">
    <source>
        <dbReference type="EMBL" id="CAA9239803.1"/>
    </source>
</evidence>
<feature type="transmembrane region" description="Helical" evidence="1">
    <location>
        <begin position="132"/>
        <end position="150"/>
    </location>
</feature>
<organism evidence="2">
    <name type="scientific">uncultured Acetobacteraceae bacterium</name>
    <dbReference type="NCBI Taxonomy" id="169975"/>
    <lineage>
        <taxon>Bacteria</taxon>
        <taxon>Pseudomonadati</taxon>
        <taxon>Pseudomonadota</taxon>
        <taxon>Alphaproteobacteria</taxon>
        <taxon>Acetobacterales</taxon>
        <taxon>Acetobacteraceae</taxon>
        <taxon>environmental samples</taxon>
    </lineage>
</organism>
<name>A0A6J4I2J8_9PROT</name>
<keyword evidence="1" id="KW-1133">Transmembrane helix</keyword>
<keyword evidence="1" id="KW-0812">Transmembrane</keyword>